<dbReference type="PROSITE" id="PS51257">
    <property type="entry name" value="PROKAR_LIPOPROTEIN"/>
    <property type="match status" value="1"/>
</dbReference>
<evidence type="ECO:0000313" key="3">
    <source>
        <dbReference type="Proteomes" id="UP001071230"/>
    </source>
</evidence>
<evidence type="ECO:0000313" key="1">
    <source>
        <dbReference type="EMBL" id="CAA7601175.1"/>
    </source>
</evidence>
<keyword evidence="1" id="KW-0449">Lipoprotein</keyword>
<reference evidence="1" key="2">
    <citation type="submission" date="2020-01" db="EMBL/GenBank/DDBJ databases">
        <authorList>
            <person name="Hornung B."/>
        </authorList>
    </citation>
    <scope>NUCLEOTIDE SEQUENCE</scope>
    <source>
        <strain evidence="1">PacBioINE</strain>
    </source>
</reference>
<keyword evidence="3" id="KW-1185">Reference proteome</keyword>
<gene>
    <name evidence="1" type="ORF">DEACI_1828</name>
    <name evidence="2" type="ORF">DEACI_3023</name>
</gene>
<protein>
    <submittedName>
        <fullName evidence="1">Prokaryotic membrane lipoprotein lipid attachment site profile</fullName>
    </submittedName>
</protein>
<dbReference type="Proteomes" id="UP001071230">
    <property type="component" value="Unassembled WGS sequence"/>
</dbReference>
<dbReference type="Proteomes" id="UP000836597">
    <property type="component" value="Chromosome"/>
</dbReference>
<accession>A0A8S0Y2T7</accession>
<name>A0A8S0Y2T7_9FIRM</name>
<organism evidence="1">
    <name type="scientific">Acididesulfobacillus acetoxydans</name>
    <dbReference type="NCBI Taxonomy" id="1561005"/>
    <lineage>
        <taxon>Bacteria</taxon>
        <taxon>Bacillati</taxon>
        <taxon>Bacillota</taxon>
        <taxon>Clostridia</taxon>
        <taxon>Eubacteriales</taxon>
        <taxon>Peptococcaceae</taxon>
        <taxon>Acididesulfobacillus</taxon>
    </lineage>
</organism>
<dbReference type="EMBL" id="CDGJ01000082">
    <property type="protein sequence ID" value="CEJ08546.1"/>
    <property type="molecule type" value="Genomic_DNA"/>
</dbReference>
<dbReference type="EMBL" id="LR746496">
    <property type="protein sequence ID" value="CAA7601175.1"/>
    <property type="molecule type" value="Genomic_DNA"/>
</dbReference>
<sequence>MKRLRRVFRLFVPLVIAAFILSGCANLPFLSAESTYSILTVAADGTSQTSPIKLPWNANTAVLHKLLLEASFTISDLHSDATSTDSKTASVYLMSVFPHSKSMNLNIDGVTVAMDVRSIQVEVQGPDVGRVILNKSWALQGISDPNLTPAYLDFLKMLETQSAAKPQG</sequence>
<proteinExistence type="predicted"/>
<dbReference type="RefSeq" id="WP_240984734.1">
    <property type="nucleotide sequence ID" value="NZ_CDGJ01000082.1"/>
</dbReference>
<dbReference type="KEGG" id="aacx:DEACI_1828"/>
<evidence type="ECO:0000313" key="2">
    <source>
        <dbReference type="EMBL" id="CEJ08546.1"/>
    </source>
</evidence>
<reference evidence="2" key="1">
    <citation type="submission" date="2014-11" db="EMBL/GenBank/DDBJ databases">
        <authorList>
            <person name="Hornung B.V."/>
        </authorList>
    </citation>
    <scope>NUCLEOTIDE SEQUENCE</scope>
    <source>
        <strain evidence="2">INE</strain>
    </source>
</reference>
<dbReference type="AlphaFoldDB" id="A0A8S0Y2T7"/>